<dbReference type="InterPro" id="IPR001646">
    <property type="entry name" value="5peptide_repeat"/>
</dbReference>
<comment type="caution">
    <text evidence="2">The sequence shown here is derived from an EMBL/GenBank/DDBJ whole genome shotgun (WGS) entry which is preliminary data.</text>
</comment>
<dbReference type="SUPFAM" id="SSF141571">
    <property type="entry name" value="Pentapeptide repeat-like"/>
    <property type="match status" value="1"/>
</dbReference>
<dbReference type="InterPro" id="IPR051082">
    <property type="entry name" value="Pentapeptide-BTB/POZ_domain"/>
</dbReference>
<dbReference type="Proteomes" id="UP001183202">
    <property type="component" value="Unassembled WGS sequence"/>
</dbReference>
<protein>
    <submittedName>
        <fullName evidence="2">Pentapeptide repeat-containing protein</fullName>
    </submittedName>
</protein>
<dbReference type="Pfam" id="PF00805">
    <property type="entry name" value="Pentapeptide"/>
    <property type="match status" value="1"/>
</dbReference>
<dbReference type="EMBL" id="JAVREJ010000009">
    <property type="protein sequence ID" value="MDT0350708.1"/>
    <property type="molecule type" value="Genomic_DNA"/>
</dbReference>
<name>A0ABU2NCF0_9PSEU</name>
<gene>
    <name evidence="2" type="ORF">RM445_14340</name>
</gene>
<dbReference type="RefSeq" id="WP_311556740.1">
    <property type="nucleotide sequence ID" value="NZ_JAVREJ010000009.1"/>
</dbReference>
<proteinExistence type="predicted"/>
<dbReference type="PANTHER" id="PTHR14136">
    <property type="entry name" value="BTB_POZ DOMAIN-CONTAINING PROTEIN KCTD9"/>
    <property type="match status" value="1"/>
</dbReference>
<evidence type="ECO:0000313" key="3">
    <source>
        <dbReference type="Proteomes" id="UP001183202"/>
    </source>
</evidence>
<organism evidence="2 3">
    <name type="scientific">Pseudonocardia charpentierae</name>
    <dbReference type="NCBI Taxonomy" id="3075545"/>
    <lineage>
        <taxon>Bacteria</taxon>
        <taxon>Bacillati</taxon>
        <taxon>Actinomycetota</taxon>
        <taxon>Actinomycetes</taxon>
        <taxon>Pseudonocardiales</taxon>
        <taxon>Pseudonocardiaceae</taxon>
        <taxon>Pseudonocardia</taxon>
    </lineage>
</organism>
<feature type="region of interest" description="Disordered" evidence="1">
    <location>
        <begin position="262"/>
        <end position="286"/>
    </location>
</feature>
<reference evidence="3" key="1">
    <citation type="submission" date="2023-07" db="EMBL/GenBank/DDBJ databases">
        <title>30 novel species of actinomycetes from the DSMZ collection.</title>
        <authorList>
            <person name="Nouioui I."/>
        </authorList>
    </citation>
    <scope>NUCLEOTIDE SEQUENCE [LARGE SCALE GENOMIC DNA]</scope>
    <source>
        <strain evidence="3">DSM 45834</strain>
    </source>
</reference>
<sequence>MPSTEHPDPFAELQADCDRCRALCCVGPAFARSADFAVDKPAGQPCRHLRGDARCGIHTELRQRGFPGCVAYDCFGAGQHVVQVTFGGREREAAMFGVLPVVRALHELLWYLAEVRERTAAGPVHGAAREASERVARLTNGDVEALRAVDVDAERAAVDPLLRQASALVRAPFRNRRQGRGAFRPGAALARRDLAGADLRNVRLSGADLRGALLIGADLRGADLREADLIGADLRAADLRGADLTGALFLTRGQVQAAAGDAATQIPHRLPQPAHWLSTRQEVEQQ</sequence>
<dbReference type="PANTHER" id="PTHR14136:SF17">
    <property type="entry name" value="BTB_POZ DOMAIN-CONTAINING PROTEIN KCTD9"/>
    <property type="match status" value="1"/>
</dbReference>
<accession>A0ABU2NCF0</accession>
<evidence type="ECO:0000256" key="1">
    <source>
        <dbReference type="SAM" id="MobiDB-lite"/>
    </source>
</evidence>
<keyword evidence="3" id="KW-1185">Reference proteome</keyword>
<dbReference type="Gene3D" id="2.160.20.80">
    <property type="entry name" value="E3 ubiquitin-protein ligase SopA"/>
    <property type="match status" value="1"/>
</dbReference>
<evidence type="ECO:0000313" key="2">
    <source>
        <dbReference type="EMBL" id="MDT0350708.1"/>
    </source>
</evidence>